<keyword evidence="1" id="KW-0812">Transmembrane</keyword>
<evidence type="ECO:0000313" key="2">
    <source>
        <dbReference type="EMBL" id="MBF4767387.1"/>
    </source>
</evidence>
<feature type="transmembrane region" description="Helical" evidence="1">
    <location>
        <begin position="337"/>
        <end position="355"/>
    </location>
</feature>
<dbReference type="EMBL" id="JADKPO010000006">
    <property type="protein sequence ID" value="MBF4767387.1"/>
    <property type="molecule type" value="Genomic_DNA"/>
</dbReference>
<feature type="transmembrane region" description="Helical" evidence="1">
    <location>
        <begin position="203"/>
        <end position="225"/>
    </location>
</feature>
<evidence type="ECO:0000313" key="3">
    <source>
        <dbReference type="Proteomes" id="UP000660668"/>
    </source>
</evidence>
<comment type="caution">
    <text evidence="2">The sequence shown here is derived from an EMBL/GenBank/DDBJ whole genome shotgun (WGS) entry which is preliminary data.</text>
</comment>
<organism evidence="2 3">
    <name type="scientific">Nocardioides agariphilus</name>
    <dbReference type="NCBI Taxonomy" id="433664"/>
    <lineage>
        <taxon>Bacteria</taxon>
        <taxon>Bacillati</taxon>
        <taxon>Actinomycetota</taxon>
        <taxon>Actinomycetes</taxon>
        <taxon>Propionibacteriales</taxon>
        <taxon>Nocardioidaceae</taxon>
        <taxon>Nocardioides</taxon>
    </lineage>
</organism>
<gene>
    <name evidence="2" type="ORF">ISU10_06365</name>
</gene>
<keyword evidence="3" id="KW-1185">Reference proteome</keyword>
<accession>A0A930VIR4</accession>
<feature type="transmembrane region" description="Helical" evidence="1">
    <location>
        <begin position="12"/>
        <end position="34"/>
    </location>
</feature>
<protein>
    <submittedName>
        <fullName evidence="2">Uncharacterized protein</fullName>
    </submittedName>
</protein>
<dbReference type="Proteomes" id="UP000660668">
    <property type="component" value="Unassembled WGS sequence"/>
</dbReference>
<feature type="transmembrane region" description="Helical" evidence="1">
    <location>
        <begin position="158"/>
        <end position="191"/>
    </location>
</feature>
<sequence>MGRGFTRVLPDALVAVVVLVLTWPMWTTAGYGLARDMVFSPRAPWTLDAIGMGSSLPRAVPLDGVLAAATSVVDGAVVFRVAVAGVLLAAGWGAHRLLAVVVQEVSPAARCLVGVAAVWNPYVVERLALGQWALLATYAAMWWLLPVVRRVLAGERRAWWASVCLILVASLTPTGGALVLMVVVATLVVVVVHRDSIARAVRLLLVAVAAQLPWVLAGVLGAASATSDPLGVEVFAARAERPGGVWPSLLTTGGVWSPFQVPASLTSWGGHALTVLVVVVLLAGGARMARREQALALAAVVGFVLAGLAHLPGGGDALAWAVEHVPGSGLLRDGQKWLLPYVVVVVSSAGIAVTRAERALRRRDSDLGALLVGAMALLPVVLVPDAAGRTWQALEPVTYPDDLTRAVAVLDDPDAVGEVVTLPWASYREFSWGNPVSAADPLPRWTERPTVVSDALLTESGSVAGEDTRAREVETALARTDVPLAESLAAADVGWVLVYADQPGAAELDTSGLTPVVDGSDVRLFRVPGADREPESSVDSAGPVAVAAVAAVDAAWGVALLGGLLGGLIVAVRARRPSREVTDQ</sequence>
<keyword evidence="1" id="KW-1133">Transmembrane helix</keyword>
<proteinExistence type="predicted"/>
<dbReference type="RefSeq" id="WP_194695529.1">
    <property type="nucleotide sequence ID" value="NZ_JADKPO010000006.1"/>
</dbReference>
<feature type="transmembrane region" description="Helical" evidence="1">
    <location>
        <begin position="265"/>
        <end position="283"/>
    </location>
</feature>
<feature type="transmembrane region" description="Helical" evidence="1">
    <location>
        <begin position="544"/>
        <end position="572"/>
    </location>
</feature>
<reference evidence="2" key="1">
    <citation type="submission" date="2020-11" db="EMBL/GenBank/DDBJ databases">
        <title>Nocardioides cynanchi sp. nov., isolated from soil of rhizosphere of Cynanchum wilfordii.</title>
        <authorList>
            <person name="Lee J.-S."/>
            <person name="Suh M.K."/>
            <person name="Kim J.-S."/>
        </authorList>
    </citation>
    <scope>NUCLEOTIDE SEQUENCE</scope>
    <source>
        <strain evidence="2">KCTC 19276</strain>
    </source>
</reference>
<name>A0A930VIR4_9ACTN</name>
<feature type="transmembrane region" description="Helical" evidence="1">
    <location>
        <begin position="367"/>
        <end position="387"/>
    </location>
</feature>
<feature type="transmembrane region" description="Helical" evidence="1">
    <location>
        <begin position="132"/>
        <end position="152"/>
    </location>
</feature>
<feature type="transmembrane region" description="Helical" evidence="1">
    <location>
        <begin position="295"/>
        <end position="313"/>
    </location>
</feature>
<keyword evidence="1" id="KW-0472">Membrane</keyword>
<evidence type="ECO:0000256" key="1">
    <source>
        <dbReference type="SAM" id="Phobius"/>
    </source>
</evidence>
<dbReference type="AlphaFoldDB" id="A0A930VIR4"/>